<dbReference type="InterPro" id="IPR036452">
    <property type="entry name" value="Ribo_hydro-like"/>
</dbReference>
<feature type="signal peptide" evidence="2">
    <location>
        <begin position="1"/>
        <end position="22"/>
    </location>
</feature>
<keyword evidence="1" id="KW-0812">Transmembrane</keyword>
<proteinExistence type="predicted"/>
<keyword evidence="4" id="KW-1185">Reference proteome</keyword>
<gene>
    <name evidence="3" type="ORF">Daus18300_014455</name>
</gene>
<evidence type="ECO:0008006" key="5">
    <source>
        <dbReference type="Google" id="ProtNLM"/>
    </source>
</evidence>
<dbReference type="EMBL" id="JAWRVE010000295">
    <property type="protein sequence ID" value="KAL1845753.1"/>
    <property type="molecule type" value="Genomic_DNA"/>
</dbReference>
<sequence length="415" mass="45140">MISSHAPFSLWAILLFAGCCKAYRQALIIDTDLYSDVEYVPPKQGASLPLPPDSFFVIAADRGDSDAGALLVAATLPESDLRAVNVNYASTFSALAASAILAYYGHEKTPIGIPRPLNNNTFFDTWDYNLGEYAAKVAFHWSGGSLPWGHADDAWDPVELYRKTLSEAEDGSLKIVSIGFLDNISGLLNSTADTYSPLDGPELVRRKVSELVIMGGGYPSGHSWNFWGSGHPARTSQVINDWDSTIPLTFVGDDTGKYVLAGGALMDDGPAADPVRRAYTYYTYGLTPGRASWDPLAVLYAICGLGALFRRGNDFGYNHVESGNGSNYWVWDERVTNQSFLRLAVPNETAAAEVDRLFLNGARSATGDEQLPSRETPGPLNGLDGWWTTLAVVCLCFVGLASLARYWCLTRMKAE</sequence>
<organism evidence="3 4">
    <name type="scientific">Diaporthe australafricana</name>
    <dbReference type="NCBI Taxonomy" id="127596"/>
    <lineage>
        <taxon>Eukaryota</taxon>
        <taxon>Fungi</taxon>
        <taxon>Dikarya</taxon>
        <taxon>Ascomycota</taxon>
        <taxon>Pezizomycotina</taxon>
        <taxon>Sordariomycetes</taxon>
        <taxon>Sordariomycetidae</taxon>
        <taxon>Diaporthales</taxon>
        <taxon>Diaporthaceae</taxon>
        <taxon>Diaporthe</taxon>
    </lineage>
</organism>
<dbReference type="Gene3D" id="3.90.245.10">
    <property type="entry name" value="Ribonucleoside hydrolase-like"/>
    <property type="match status" value="1"/>
</dbReference>
<dbReference type="SUPFAM" id="SSF53590">
    <property type="entry name" value="Nucleoside hydrolase"/>
    <property type="match status" value="1"/>
</dbReference>
<dbReference type="PANTHER" id="PTHR43264:SF1">
    <property type="entry name" value="INOSINE_URIDINE-PREFERRING NUCLEOSIDE HYDROLASE DOMAIN-CONTAINING PROTEIN"/>
    <property type="match status" value="1"/>
</dbReference>
<feature type="chain" id="PRO_5045084236" description="Inosine/uridine-preferring nucleoside hydrolase domain-containing protein" evidence="2">
    <location>
        <begin position="23"/>
        <end position="415"/>
    </location>
</feature>
<name>A0ABR3VV48_9PEZI</name>
<evidence type="ECO:0000313" key="3">
    <source>
        <dbReference type="EMBL" id="KAL1845753.1"/>
    </source>
</evidence>
<dbReference type="Proteomes" id="UP001583177">
    <property type="component" value="Unassembled WGS sequence"/>
</dbReference>
<evidence type="ECO:0000256" key="1">
    <source>
        <dbReference type="SAM" id="Phobius"/>
    </source>
</evidence>
<feature type="transmembrane region" description="Helical" evidence="1">
    <location>
        <begin position="386"/>
        <end position="408"/>
    </location>
</feature>
<keyword evidence="2" id="KW-0732">Signal</keyword>
<protein>
    <recommendedName>
        <fullName evidence="5">Inosine/uridine-preferring nucleoside hydrolase domain-containing protein</fullName>
    </recommendedName>
</protein>
<accession>A0ABR3VV48</accession>
<keyword evidence="1" id="KW-0472">Membrane</keyword>
<evidence type="ECO:0000313" key="4">
    <source>
        <dbReference type="Proteomes" id="UP001583177"/>
    </source>
</evidence>
<evidence type="ECO:0000256" key="2">
    <source>
        <dbReference type="SAM" id="SignalP"/>
    </source>
</evidence>
<reference evidence="3 4" key="1">
    <citation type="journal article" date="2024" name="IMA Fungus">
        <title>IMA Genome - F19 : A genome assembly and annotation guide to empower mycologists, including annotated draft genome sequences of Ceratocystis pirilliformis, Diaporthe australafricana, Fusarium ophioides, Paecilomyces lecythidis, and Sporothrix stenoceras.</title>
        <authorList>
            <person name="Aylward J."/>
            <person name="Wilson A.M."/>
            <person name="Visagie C.M."/>
            <person name="Spraker J."/>
            <person name="Barnes I."/>
            <person name="Buitendag C."/>
            <person name="Ceriani C."/>
            <person name="Del Mar Angel L."/>
            <person name="du Plessis D."/>
            <person name="Fuchs T."/>
            <person name="Gasser K."/>
            <person name="Kramer D."/>
            <person name="Li W."/>
            <person name="Munsamy K."/>
            <person name="Piso A."/>
            <person name="Price J.L."/>
            <person name="Sonnekus B."/>
            <person name="Thomas C."/>
            <person name="van der Nest A."/>
            <person name="van Dijk A."/>
            <person name="van Heerden A."/>
            <person name="van Vuuren N."/>
            <person name="Yilmaz N."/>
            <person name="Duong T.A."/>
            <person name="van der Merwe N.A."/>
            <person name="Wingfield M.J."/>
            <person name="Wingfield B.D."/>
        </authorList>
    </citation>
    <scope>NUCLEOTIDE SEQUENCE [LARGE SCALE GENOMIC DNA]</scope>
    <source>
        <strain evidence="3 4">CMW 18300</strain>
    </source>
</reference>
<keyword evidence="1" id="KW-1133">Transmembrane helix</keyword>
<comment type="caution">
    <text evidence="3">The sequence shown here is derived from an EMBL/GenBank/DDBJ whole genome shotgun (WGS) entry which is preliminary data.</text>
</comment>
<dbReference type="PANTHER" id="PTHR43264">
    <property type="match status" value="1"/>
</dbReference>